<dbReference type="EMBL" id="BAEE01000019">
    <property type="protein sequence ID" value="GAB08750.1"/>
    <property type="molecule type" value="Genomic_DNA"/>
</dbReference>
<name>G7GYS5_9ACTN</name>
<dbReference type="Proteomes" id="UP000035088">
    <property type="component" value="Unassembled WGS sequence"/>
</dbReference>
<dbReference type="STRING" id="1073574.GOARA_019_00320"/>
<keyword evidence="4" id="KW-1185">Reference proteome</keyword>
<dbReference type="OrthoDB" id="4484500at2"/>
<reference evidence="3 4" key="1">
    <citation type="submission" date="2011-11" db="EMBL/GenBank/DDBJ databases">
        <title>Whole genome shotgun sequence of Gordonia araii NBRC 100433.</title>
        <authorList>
            <person name="Yoshida Y."/>
            <person name="Hosoyama A."/>
            <person name="Tsuchikane K."/>
            <person name="Katsumata H."/>
            <person name="Yamazaki S."/>
            <person name="Fujita N."/>
        </authorList>
    </citation>
    <scope>NUCLEOTIDE SEQUENCE [LARGE SCALE GENOMIC DNA]</scope>
    <source>
        <strain evidence="3 4">NBRC 100433</strain>
    </source>
</reference>
<feature type="transmembrane region" description="Helical" evidence="2">
    <location>
        <begin position="164"/>
        <end position="184"/>
    </location>
</feature>
<keyword evidence="2" id="KW-0812">Transmembrane</keyword>
<evidence type="ECO:0000313" key="3">
    <source>
        <dbReference type="EMBL" id="GAB08750.1"/>
    </source>
</evidence>
<feature type="compositionally biased region" description="Low complexity" evidence="1">
    <location>
        <begin position="18"/>
        <end position="36"/>
    </location>
</feature>
<keyword evidence="2" id="KW-0472">Membrane</keyword>
<protein>
    <submittedName>
        <fullName evidence="3">Uncharacterized protein</fullName>
    </submittedName>
</protein>
<dbReference type="RefSeq" id="WP_007320827.1">
    <property type="nucleotide sequence ID" value="NZ_BAEE01000019.1"/>
</dbReference>
<proteinExistence type="predicted"/>
<dbReference type="InterPro" id="IPR045713">
    <property type="entry name" value="DUF6069"/>
</dbReference>
<sequence length="194" mass="21100">MSYRDPRDQFPGTRAYTQANQQPGHPGQGQAQPQYAESGQWDQPDQRPRAPRVPAPTLNPLLFAGGVVMTGVVVALAVWLVAWIMRTVANRVNETQTLGVWNPLEQSELWFALVGFLCALLAAGLWYVLQVVTPAPASFFRWIVGLLVVAAVLVPILLATSDLVAGICTALVHLVIGLPILALIPMVGRQSMQR</sequence>
<feature type="transmembrane region" description="Helical" evidence="2">
    <location>
        <begin position="139"/>
        <end position="158"/>
    </location>
</feature>
<feature type="transmembrane region" description="Helical" evidence="2">
    <location>
        <begin position="109"/>
        <end position="127"/>
    </location>
</feature>
<dbReference type="AlphaFoldDB" id="G7GYS5"/>
<feature type="region of interest" description="Disordered" evidence="1">
    <location>
        <begin position="1"/>
        <end position="50"/>
    </location>
</feature>
<evidence type="ECO:0000313" key="4">
    <source>
        <dbReference type="Proteomes" id="UP000035088"/>
    </source>
</evidence>
<organism evidence="3 4">
    <name type="scientific">Gordonia araii NBRC 100433</name>
    <dbReference type="NCBI Taxonomy" id="1073574"/>
    <lineage>
        <taxon>Bacteria</taxon>
        <taxon>Bacillati</taxon>
        <taxon>Actinomycetota</taxon>
        <taxon>Actinomycetes</taxon>
        <taxon>Mycobacteriales</taxon>
        <taxon>Gordoniaceae</taxon>
        <taxon>Gordonia</taxon>
    </lineage>
</organism>
<feature type="transmembrane region" description="Helical" evidence="2">
    <location>
        <begin position="61"/>
        <end position="85"/>
    </location>
</feature>
<dbReference type="Pfam" id="PF19545">
    <property type="entry name" value="DUF6069"/>
    <property type="match status" value="1"/>
</dbReference>
<evidence type="ECO:0000256" key="2">
    <source>
        <dbReference type="SAM" id="Phobius"/>
    </source>
</evidence>
<comment type="caution">
    <text evidence="3">The sequence shown here is derived from an EMBL/GenBank/DDBJ whole genome shotgun (WGS) entry which is preliminary data.</text>
</comment>
<gene>
    <name evidence="3" type="ORF">GOARA_019_00320</name>
</gene>
<evidence type="ECO:0000256" key="1">
    <source>
        <dbReference type="SAM" id="MobiDB-lite"/>
    </source>
</evidence>
<keyword evidence="2" id="KW-1133">Transmembrane helix</keyword>
<accession>G7GYS5</accession>